<dbReference type="Proteomes" id="UP001652564">
    <property type="component" value="Unassembled WGS sequence"/>
</dbReference>
<accession>A0ABT2ZLK6</accession>
<organism evidence="2 3">
    <name type="scientific">Albidovulum litorale</name>
    <dbReference type="NCBI Taxonomy" id="2984134"/>
    <lineage>
        <taxon>Bacteria</taxon>
        <taxon>Pseudomonadati</taxon>
        <taxon>Pseudomonadota</taxon>
        <taxon>Alphaproteobacteria</taxon>
        <taxon>Rhodobacterales</taxon>
        <taxon>Paracoccaceae</taxon>
        <taxon>Albidovulum</taxon>
    </lineage>
</organism>
<proteinExistence type="predicted"/>
<dbReference type="EMBL" id="JAOWKZ010000002">
    <property type="protein sequence ID" value="MCV2872004.1"/>
    <property type="molecule type" value="Genomic_DNA"/>
</dbReference>
<comment type="caution">
    <text evidence="2">The sequence shown here is derived from an EMBL/GenBank/DDBJ whole genome shotgun (WGS) entry which is preliminary data.</text>
</comment>
<gene>
    <name evidence="2" type="ORF">OEZ71_06820</name>
</gene>
<evidence type="ECO:0000313" key="3">
    <source>
        <dbReference type="Proteomes" id="UP001652564"/>
    </source>
</evidence>
<sequence>MARTDLSSIDSMAAGHRLAVFGGFHPTQGDDCPESTGTILLLGPSEPGFWAHVTTMPEWQDGAPDPLDRWSKRVLADIAFIHGGEAIFPSDGPPYPPFYRWALRTERVWASPVQLLVHDRAGLMVSFRGALALPDRLDLPPPPAASPCETCTERPCEAACPSGALTPEGYDVPSCHDFLDTPSGQDCLSSGCRVRRACPLSQAYGRLPEQSAYHMRLFHK</sequence>
<dbReference type="RefSeq" id="WP_263739206.1">
    <property type="nucleotide sequence ID" value="NZ_JAOWKZ010000002.1"/>
</dbReference>
<keyword evidence="3" id="KW-1185">Reference proteome</keyword>
<evidence type="ECO:0000313" key="2">
    <source>
        <dbReference type="EMBL" id="MCV2872004.1"/>
    </source>
</evidence>
<dbReference type="InterPro" id="IPR017896">
    <property type="entry name" value="4Fe4S_Fe-S-bd"/>
</dbReference>
<protein>
    <submittedName>
        <fullName evidence="2">Ferredoxin</fullName>
    </submittedName>
</protein>
<name>A0ABT2ZLK6_9RHOB</name>
<feature type="domain" description="4Fe-4S ferredoxin-type" evidence="1">
    <location>
        <begin position="139"/>
        <end position="170"/>
    </location>
</feature>
<reference evidence="2 3" key="1">
    <citation type="submission" date="2022-10" db="EMBL/GenBank/DDBJ databases">
        <title>Defluviimonas sp. nov., isolated from ocean surface sediments.</title>
        <authorList>
            <person name="He W."/>
            <person name="Wang L."/>
            <person name="Zhang D.-F."/>
        </authorList>
    </citation>
    <scope>NUCLEOTIDE SEQUENCE [LARGE SCALE GENOMIC DNA]</scope>
    <source>
        <strain evidence="2 3">WL0050</strain>
    </source>
</reference>
<dbReference type="PROSITE" id="PS51379">
    <property type="entry name" value="4FE4S_FER_2"/>
    <property type="match status" value="1"/>
</dbReference>
<evidence type="ECO:0000259" key="1">
    <source>
        <dbReference type="PROSITE" id="PS51379"/>
    </source>
</evidence>